<evidence type="ECO:0000313" key="2">
    <source>
        <dbReference type="Proteomes" id="UP000289738"/>
    </source>
</evidence>
<evidence type="ECO:0000313" key="1">
    <source>
        <dbReference type="EMBL" id="RYR10822.1"/>
    </source>
</evidence>
<dbReference type="Gene3D" id="2.160.10.10">
    <property type="entry name" value="Hexapeptide repeat proteins"/>
    <property type="match status" value="1"/>
</dbReference>
<dbReference type="Proteomes" id="UP000289738">
    <property type="component" value="Chromosome B05"/>
</dbReference>
<dbReference type="SUPFAM" id="SSF51161">
    <property type="entry name" value="Trimeric LpxA-like enzymes"/>
    <property type="match status" value="1"/>
</dbReference>
<dbReference type="InterPro" id="IPR001451">
    <property type="entry name" value="Hexapep"/>
</dbReference>
<dbReference type="PANTHER" id="PTHR13061">
    <property type="entry name" value="DYNACTIN SUBUNIT P25"/>
    <property type="match status" value="1"/>
</dbReference>
<keyword evidence="2" id="KW-1185">Reference proteome</keyword>
<dbReference type="InterPro" id="IPR011004">
    <property type="entry name" value="Trimer_LpxA-like_sf"/>
</dbReference>
<dbReference type="PANTHER" id="PTHR13061:SF55">
    <property type="entry name" value="GAMMA CARBONIC ANHYDRASE-LIKE PROTEIN"/>
    <property type="match status" value="1"/>
</dbReference>
<proteinExistence type="predicted"/>
<reference evidence="1 2" key="1">
    <citation type="submission" date="2019-01" db="EMBL/GenBank/DDBJ databases">
        <title>Sequencing of cultivated peanut Arachis hypogaea provides insights into genome evolution and oil improvement.</title>
        <authorList>
            <person name="Chen X."/>
        </authorList>
    </citation>
    <scope>NUCLEOTIDE SEQUENCE [LARGE SCALE GENOMIC DNA]</scope>
    <source>
        <strain evidence="2">cv. Fuhuasheng</strain>
        <tissue evidence="1">Leaves</tissue>
    </source>
</reference>
<dbReference type="AlphaFoldDB" id="A0A444Z9G9"/>
<dbReference type="EMBL" id="SDMP01000015">
    <property type="protein sequence ID" value="RYR10822.1"/>
    <property type="molecule type" value="Genomic_DNA"/>
</dbReference>
<comment type="caution">
    <text evidence="1">The sequence shown here is derived from an EMBL/GenBank/DDBJ whole genome shotgun (WGS) entry which is preliminary data.</text>
</comment>
<name>A0A444Z9G9_ARAHY</name>
<dbReference type="InterPro" id="IPR050484">
    <property type="entry name" value="Transf_Hexapept/Carb_Anhydrase"/>
</dbReference>
<protein>
    <submittedName>
        <fullName evidence="1">Uncharacterized protein</fullName>
    </submittedName>
</protein>
<organism evidence="1 2">
    <name type="scientific">Arachis hypogaea</name>
    <name type="common">Peanut</name>
    <dbReference type="NCBI Taxonomy" id="3818"/>
    <lineage>
        <taxon>Eukaryota</taxon>
        <taxon>Viridiplantae</taxon>
        <taxon>Streptophyta</taxon>
        <taxon>Embryophyta</taxon>
        <taxon>Tracheophyta</taxon>
        <taxon>Spermatophyta</taxon>
        <taxon>Magnoliopsida</taxon>
        <taxon>eudicotyledons</taxon>
        <taxon>Gunneridae</taxon>
        <taxon>Pentapetalae</taxon>
        <taxon>rosids</taxon>
        <taxon>fabids</taxon>
        <taxon>Fabales</taxon>
        <taxon>Fabaceae</taxon>
        <taxon>Papilionoideae</taxon>
        <taxon>50 kb inversion clade</taxon>
        <taxon>dalbergioids sensu lato</taxon>
        <taxon>Dalbergieae</taxon>
        <taxon>Pterocarpus clade</taxon>
        <taxon>Arachis</taxon>
    </lineage>
</organism>
<accession>A0A444Z9G9</accession>
<gene>
    <name evidence="1" type="ORF">Ahy_B05g079303</name>
</gene>
<sequence length="91" mass="10164">MELTTSLLAIMSRHRPLMNVFDKVPVVHRDAFVAPSASITGDVHVGHGSSIWYGCVLRGNLHSPPPPPPPPPFLLFIYIHIICCFIEYMLQ</sequence>
<dbReference type="Pfam" id="PF00132">
    <property type="entry name" value="Hexapep"/>
    <property type="match status" value="1"/>
</dbReference>